<keyword evidence="1" id="KW-0092">Biotin</keyword>
<name>A0A1H9UJE0_9SPHI</name>
<dbReference type="InterPro" id="IPR001882">
    <property type="entry name" value="Biotin_BS"/>
</dbReference>
<evidence type="ECO:0000259" key="2">
    <source>
        <dbReference type="PROSITE" id="PS50968"/>
    </source>
</evidence>
<dbReference type="PANTHER" id="PTHR45266">
    <property type="entry name" value="OXALOACETATE DECARBOXYLASE ALPHA CHAIN"/>
    <property type="match status" value="1"/>
</dbReference>
<dbReference type="InterPro" id="IPR011053">
    <property type="entry name" value="Single_hybrid_motif"/>
</dbReference>
<organism evidence="3 4">
    <name type="scientific">Pedobacter rhizosphaerae</name>
    <dbReference type="NCBI Taxonomy" id="390241"/>
    <lineage>
        <taxon>Bacteria</taxon>
        <taxon>Pseudomonadati</taxon>
        <taxon>Bacteroidota</taxon>
        <taxon>Sphingobacteriia</taxon>
        <taxon>Sphingobacteriales</taxon>
        <taxon>Sphingobacteriaceae</taxon>
        <taxon>Pedobacter</taxon>
    </lineage>
</organism>
<dbReference type="PANTHER" id="PTHR45266:SF3">
    <property type="entry name" value="OXALOACETATE DECARBOXYLASE ALPHA CHAIN"/>
    <property type="match status" value="1"/>
</dbReference>
<dbReference type="FunFam" id="2.40.50.100:FF:000003">
    <property type="entry name" value="Acetyl-CoA carboxylase biotin carboxyl carrier protein"/>
    <property type="match status" value="1"/>
</dbReference>
<accession>A0A1H9UJE0</accession>
<protein>
    <submittedName>
        <fullName evidence="3">Biotin carboxyl carrier protein</fullName>
    </submittedName>
</protein>
<evidence type="ECO:0000313" key="4">
    <source>
        <dbReference type="Proteomes" id="UP000199572"/>
    </source>
</evidence>
<dbReference type="PROSITE" id="PS00188">
    <property type="entry name" value="BIOTIN"/>
    <property type="match status" value="1"/>
</dbReference>
<dbReference type="STRING" id="390241.SAMN04488023_13156"/>
<dbReference type="Gene3D" id="2.40.50.100">
    <property type="match status" value="1"/>
</dbReference>
<reference evidence="4" key="1">
    <citation type="submission" date="2016-10" db="EMBL/GenBank/DDBJ databases">
        <authorList>
            <person name="Varghese N."/>
            <person name="Submissions S."/>
        </authorList>
    </citation>
    <scope>NUCLEOTIDE SEQUENCE [LARGE SCALE GENOMIC DNA]</scope>
    <source>
        <strain evidence="4">DSM 18610</strain>
    </source>
</reference>
<evidence type="ECO:0000256" key="1">
    <source>
        <dbReference type="ARBA" id="ARBA00023267"/>
    </source>
</evidence>
<dbReference type="OrthoDB" id="9812676at2"/>
<keyword evidence="4" id="KW-1185">Reference proteome</keyword>
<sequence>MYKVKVNNEFQYELEQQGSALSLAGKPLQIDFSDQENGATHVIYNHKSFNTELVSMDVIEKTCVIKVNGNTYSIQVEDQFDQLLKQLGLDNLAANKVLEIKAPMPGLVLNVMIAVDQEVAKGDNLLILEAMKMENILKSTTAGVVKKIWVKQGDKVEKNQILIQFK</sequence>
<dbReference type="EMBL" id="FOGG01000031">
    <property type="protein sequence ID" value="SES09640.1"/>
    <property type="molecule type" value="Genomic_DNA"/>
</dbReference>
<dbReference type="Pfam" id="PF00364">
    <property type="entry name" value="Biotin_lipoyl"/>
    <property type="match status" value="1"/>
</dbReference>
<feature type="domain" description="Lipoyl-binding" evidence="2">
    <location>
        <begin position="97"/>
        <end position="166"/>
    </location>
</feature>
<dbReference type="RefSeq" id="WP_090887425.1">
    <property type="nucleotide sequence ID" value="NZ_FOGG01000031.1"/>
</dbReference>
<dbReference type="PROSITE" id="PS50968">
    <property type="entry name" value="BIOTINYL_LIPOYL"/>
    <property type="match status" value="1"/>
</dbReference>
<evidence type="ECO:0000313" key="3">
    <source>
        <dbReference type="EMBL" id="SES09640.1"/>
    </source>
</evidence>
<dbReference type="AlphaFoldDB" id="A0A1H9UJE0"/>
<dbReference type="SUPFAM" id="SSF51230">
    <property type="entry name" value="Single hybrid motif"/>
    <property type="match status" value="1"/>
</dbReference>
<dbReference type="InterPro" id="IPR050709">
    <property type="entry name" value="Biotin_Carboxyl_Carrier/Decarb"/>
</dbReference>
<dbReference type="Proteomes" id="UP000199572">
    <property type="component" value="Unassembled WGS sequence"/>
</dbReference>
<gene>
    <name evidence="3" type="ORF">SAMN04488023_13156</name>
</gene>
<dbReference type="CDD" id="cd06850">
    <property type="entry name" value="biotinyl_domain"/>
    <property type="match status" value="1"/>
</dbReference>
<proteinExistence type="predicted"/>
<dbReference type="InterPro" id="IPR000089">
    <property type="entry name" value="Biotin_lipoyl"/>
</dbReference>